<keyword evidence="6 14" id="KW-0479">Metal-binding</keyword>
<protein>
    <recommendedName>
        <fullName evidence="5">ADP-ribose pyrophosphatase</fullName>
        <ecNumber evidence="4">3.6.1.13</ecNumber>
    </recommendedName>
    <alternativeName>
        <fullName evidence="10">ADP-ribose diphosphatase</fullName>
    </alternativeName>
    <alternativeName>
        <fullName evidence="12">ADP-ribose phosphohydrolase</fullName>
    </alternativeName>
    <alternativeName>
        <fullName evidence="11">Adenosine diphosphoribose pyrophosphatase</fullName>
    </alternativeName>
</protein>
<feature type="domain" description="Nudix hydrolase" evidence="16">
    <location>
        <begin position="55"/>
        <end position="198"/>
    </location>
</feature>
<dbReference type="PROSITE" id="PS00893">
    <property type="entry name" value="NUDIX_BOX"/>
    <property type="match status" value="1"/>
</dbReference>
<evidence type="ECO:0000256" key="14">
    <source>
        <dbReference type="PIRSR" id="PIRSR604385-2"/>
    </source>
</evidence>
<comment type="similarity">
    <text evidence="2">Belongs to the Nudix hydrolase family. NudF subfamily.</text>
</comment>
<proteinExistence type="inferred from homology"/>
<dbReference type="SUPFAM" id="SSF55811">
    <property type="entry name" value="Nudix"/>
    <property type="match status" value="1"/>
</dbReference>
<keyword evidence="18" id="KW-1185">Reference proteome</keyword>
<dbReference type="InterPro" id="IPR004385">
    <property type="entry name" value="NDP_pyrophosphatase"/>
</dbReference>
<dbReference type="EMBL" id="LGAA01000002">
    <property type="protein sequence ID" value="KPD04418.1"/>
    <property type="molecule type" value="Genomic_DNA"/>
</dbReference>
<evidence type="ECO:0000256" key="4">
    <source>
        <dbReference type="ARBA" id="ARBA00012453"/>
    </source>
</evidence>
<dbReference type="GO" id="GO:0046872">
    <property type="term" value="F:metal ion binding"/>
    <property type="evidence" value="ECO:0007669"/>
    <property type="project" value="UniProtKB-KW"/>
</dbReference>
<comment type="catalytic activity">
    <reaction evidence="13">
        <text>ADP-D-ribose + H2O = D-ribose 5-phosphate + AMP + 2 H(+)</text>
        <dbReference type="Rhea" id="RHEA:10412"/>
        <dbReference type="ChEBI" id="CHEBI:15377"/>
        <dbReference type="ChEBI" id="CHEBI:15378"/>
        <dbReference type="ChEBI" id="CHEBI:57967"/>
        <dbReference type="ChEBI" id="CHEBI:78346"/>
        <dbReference type="ChEBI" id="CHEBI:456215"/>
        <dbReference type="EC" id="3.6.1.13"/>
    </reaction>
</comment>
<dbReference type="CDD" id="cd24155">
    <property type="entry name" value="NUDIX_ADPRase"/>
    <property type="match status" value="1"/>
</dbReference>
<evidence type="ECO:0000313" key="17">
    <source>
        <dbReference type="EMBL" id="KPD04418.1"/>
    </source>
</evidence>
<dbReference type="EC" id="3.6.1.13" evidence="4"/>
<dbReference type="PROSITE" id="PS51462">
    <property type="entry name" value="NUDIX"/>
    <property type="match status" value="1"/>
</dbReference>
<comment type="subunit">
    <text evidence="3">Homodimer.</text>
</comment>
<dbReference type="AlphaFoldDB" id="A0A0N1KIE4"/>
<comment type="caution">
    <text evidence="17">The sequence shown here is derived from an EMBL/GenBank/DDBJ whole genome shotgun (WGS) entry which is preliminary data.</text>
</comment>
<gene>
    <name evidence="17" type="ORF">M992_0114</name>
</gene>
<evidence type="ECO:0000256" key="12">
    <source>
        <dbReference type="ARBA" id="ARBA00033056"/>
    </source>
</evidence>
<dbReference type="Proteomes" id="UP000053226">
    <property type="component" value="Unassembled WGS sequence"/>
</dbReference>
<dbReference type="OrthoDB" id="5292471at2"/>
<dbReference type="GO" id="GO:0006753">
    <property type="term" value="P:nucleoside phosphate metabolic process"/>
    <property type="evidence" value="ECO:0007669"/>
    <property type="project" value="TreeGrafter"/>
</dbReference>
<evidence type="ECO:0000256" key="8">
    <source>
        <dbReference type="ARBA" id="ARBA00022842"/>
    </source>
</evidence>
<dbReference type="InterPro" id="IPR015797">
    <property type="entry name" value="NUDIX_hydrolase-like_dom_sf"/>
</dbReference>
<feature type="binding site" evidence="14">
    <location>
        <position position="96"/>
    </location>
    <ligand>
        <name>Mg(2+)</name>
        <dbReference type="ChEBI" id="CHEBI:18420"/>
        <label>1</label>
    </ligand>
</feature>
<evidence type="ECO:0000259" key="16">
    <source>
        <dbReference type="PROSITE" id="PS51462"/>
    </source>
</evidence>
<comment type="cofactor">
    <cofactor evidence="1 14">
        <name>Mg(2+)</name>
        <dbReference type="ChEBI" id="CHEBI:18420"/>
    </cofactor>
</comment>
<dbReference type="GO" id="GO:0019693">
    <property type="term" value="P:ribose phosphate metabolic process"/>
    <property type="evidence" value="ECO:0007669"/>
    <property type="project" value="TreeGrafter"/>
</dbReference>
<evidence type="ECO:0000256" key="3">
    <source>
        <dbReference type="ARBA" id="ARBA00011738"/>
    </source>
</evidence>
<dbReference type="FunFam" id="3.90.79.10:FF:000011">
    <property type="entry name" value="ADP-ribose pyrophosphatase"/>
    <property type="match status" value="1"/>
</dbReference>
<evidence type="ECO:0000256" key="11">
    <source>
        <dbReference type="ARBA" id="ARBA00030308"/>
    </source>
</evidence>
<evidence type="ECO:0000256" key="1">
    <source>
        <dbReference type="ARBA" id="ARBA00001946"/>
    </source>
</evidence>
<feature type="binding site" evidence="14">
    <location>
        <position position="116"/>
    </location>
    <ligand>
        <name>Mg(2+)</name>
        <dbReference type="ChEBI" id="CHEBI:18420"/>
        <label>1</label>
    </ligand>
</feature>
<evidence type="ECO:0000256" key="13">
    <source>
        <dbReference type="ARBA" id="ARBA00049546"/>
    </source>
</evidence>
<dbReference type="PANTHER" id="PTHR11839">
    <property type="entry name" value="UDP/ADP-SUGAR PYROPHOSPHATASE"/>
    <property type="match status" value="1"/>
</dbReference>
<dbReference type="PANTHER" id="PTHR11839:SF5">
    <property type="entry name" value="ADP-RIBOSE PYROPHOSPHATASE"/>
    <property type="match status" value="1"/>
</dbReference>
<dbReference type="NCBIfam" id="NF008003">
    <property type="entry name" value="PRK10729.1"/>
    <property type="match status" value="1"/>
</dbReference>
<feature type="binding site" evidence="14">
    <location>
        <position position="164"/>
    </location>
    <ligand>
        <name>Mg(2+)</name>
        <dbReference type="ChEBI" id="CHEBI:18420"/>
        <label>1</label>
    </ligand>
</feature>
<keyword evidence="8 14" id="KW-0460">Magnesium</keyword>
<evidence type="ECO:0000313" key="18">
    <source>
        <dbReference type="Proteomes" id="UP000053226"/>
    </source>
</evidence>
<comment type="function">
    <text evidence="9">Acts on ADP-mannose and ADP-glucose as well as ADP-ribose. Prevents glycogen biosynthesis. The reaction catalyzed by this enzyme is a limiting step of the gluconeogenic process.</text>
</comment>
<sequence length="210" mass="24149">MTKKISSPFKYSNNDVEIISIRKLFKGFFALMEYRFRHRLFAGGWSEEITREVFERGNAAVVLPYDPIRDQVVLIEQIRIPAIETSETPWLLEAVAGMIEPGEEIEHVVRREAEEEAGLTIKRCEKMLSYLSSPGGTTERMYVYAGEVDSSTANGIHGLASENEDIRVHVVTREQAYRWVEQGLIDNAATVIALQWLEINQQKLRKKWME</sequence>
<dbReference type="RefSeq" id="WP_053906935.1">
    <property type="nucleotide sequence ID" value="NZ_CAWMUS010000002.1"/>
</dbReference>
<feature type="binding site" evidence="14">
    <location>
        <position position="112"/>
    </location>
    <ligand>
        <name>Mg(2+)</name>
        <dbReference type="ChEBI" id="CHEBI:18420"/>
        <label>1</label>
    </ligand>
</feature>
<dbReference type="Pfam" id="PF00293">
    <property type="entry name" value="NUDIX"/>
    <property type="match status" value="1"/>
</dbReference>
<dbReference type="GO" id="GO:0005829">
    <property type="term" value="C:cytosol"/>
    <property type="evidence" value="ECO:0007669"/>
    <property type="project" value="TreeGrafter"/>
</dbReference>
<dbReference type="InterPro" id="IPR020084">
    <property type="entry name" value="NUDIX_hydrolase_CS"/>
</dbReference>
<reference evidence="17 18" key="1">
    <citation type="submission" date="2015-07" db="EMBL/GenBank/DDBJ databases">
        <title>ATOL: Assembling a taxonomically balanced genome-scale reconstruction of the evolutionary history of the Enterobacteriaceae.</title>
        <authorList>
            <person name="Plunkett G.III."/>
            <person name="Neeno-Eckwall E.C."/>
            <person name="Glasner J.D."/>
            <person name="Perna N.T."/>
        </authorList>
    </citation>
    <scope>NUCLEOTIDE SEQUENCE [LARGE SCALE GENOMIC DNA]</scope>
    <source>
        <strain evidence="17 18">ATCC 35017</strain>
    </source>
</reference>
<feature type="short sequence motif" description="Nudix box" evidence="15">
    <location>
        <begin position="97"/>
        <end position="119"/>
    </location>
</feature>
<evidence type="ECO:0000256" key="2">
    <source>
        <dbReference type="ARBA" id="ARBA00007482"/>
    </source>
</evidence>
<evidence type="ECO:0000256" key="15">
    <source>
        <dbReference type="PIRSR" id="PIRSR604385-3"/>
    </source>
</evidence>
<dbReference type="InterPro" id="IPR000086">
    <property type="entry name" value="NUDIX_hydrolase_dom"/>
</dbReference>
<dbReference type="Gene3D" id="3.90.79.10">
    <property type="entry name" value="Nucleoside Triphosphate Pyrophosphohydrolase"/>
    <property type="match status" value="1"/>
</dbReference>
<evidence type="ECO:0000256" key="9">
    <source>
        <dbReference type="ARBA" id="ARBA00025164"/>
    </source>
</evidence>
<keyword evidence="7 17" id="KW-0378">Hydrolase</keyword>
<evidence type="ECO:0000256" key="5">
    <source>
        <dbReference type="ARBA" id="ARBA00013297"/>
    </source>
</evidence>
<organism evidence="17 18">
    <name type="scientific">Moellerella wisconsensis ATCC 35017</name>
    <dbReference type="NCBI Taxonomy" id="1354267"/>
    <lineage>
        <taxon>Bacteria</taxon>
        <taxon>Pseudomonadati</taxon>
        <taxon>Pseudomonadota</taxon>
        <taxon>Gammaproteobacteria</taxon>
        <taxon>Enterobacterales</taxon>
        <taxon>Morganellaceae</taxon>
        <taxon>Moellerella</taxon>
    </lineage>
</organism>
<name>A0A0N1KIE4_9GAMM</name>
<evidence type="ECO:0000256" key="6">
    <source>
        <dbReference type="ARBA" id="ARBA00022723"/>
    </source>
</evidence>
<accession>A0A0N1KIE4</accession>
<dbReference type="GO" id="GO:0047631">
    <property type="term" value="F:ADP-ribose diphosphatase activity"/>
    <property type="evidence" value="ECO:0007669"/>
    <property type="project" value="UniProtKB-EC"/>
</dbReference>
<evidence type="ECO:0000256" key="7">
    <source>
        <dbReference type="ARBA" id="ARBA00022801"/>
    </source>
</evidence>
<dbReference type="NCBIfam" id="TIGR00052">
    <property type="entry name" value="nudix-type nucleoside diphosphatase, YffH/AdpP family"/>
    <property type="match status" value="1"/>
</dbReference>
<evidence type="ECO:0000256" key="10">
    <source>
        <dbReference type="ARBA" id="ARBA00030162"/>
    </source>
</evidence>
<dbReference type="GO" id="GO:0019144">
    <property type="term" value="F:ADP-sugar diphosphatase activity"/>
    <property type="evidence" value="ECO:0007669"/>
    <property type="project" value="TreeGrafter"/>
</dbReference>